<dbReference type="PANTHER" id="PTHR34220:SF7">
    <property type="entry name" value="SENSOR HISTIDINE KINASE YPDA"/>
    <property type="match status" value="1"/>
</dbReference>
<dbReference type="Pfam" id="PF06580">
    <property type="entry name" value="His_kinase"/>
    <property type="match status" value="1"/>
</dbReference>
<dbReference type="Gene3D" id="3.30.565.10">
    <property type="entry name" value="Histidine kinase-like ATPase, C-terminal domain"/>
    <property type="match status" value="1"/>
</dbReference>
<evidence type="ECO:0000313" key="3">
    <source>
        <dbReference type="EMBL" id="MFD0761136.1"/>
    </source>
</evidence>
<evidence type="ECO:0000313" key="4">
    <source>
        <dbReference type="Proteomes" id="UP001597032"/>
    </source>
</evidence>
<dbReference type="Proteomes" id="UP001597032">
    <property type="component" value="Unassembled WGS sequence"/>
</dbReference>
<proteinExistence type="predicted"/>
<keyword evidence="1" id="KW-0812">Transmembrane</keyword>
<dbReference type="InterPro" id="IPR010559">
    <property type="entry name" value="Sig_transdc_His_kin_internal"/>
</dbReference>
<feature type="transmembrane region" description="Helical" evidence="1">
    <location>
        <begin position="53"/>
        <end position="71"/>
    </location>
</feature>
<evidence type="ECO:0000259" key="2">
    <source>
        <dbReference type="Pfam" id="PF06580"/>
    </source>
</evidence>
<organism evidence="3 4">
    <name type="scientific">Lutibacter aestuarii</name>
    <dbReference type="NCBI Taxonomy" id="861111"/>
    <lineage>
        <taxon>Bacteria</taxon>
        <taxon>Pseudomonadati</taxon>
        <taxon>Bacteroidota</taxon>
        <taxon>Flavobacteriia</taxon>
        <taxon>Flavobacteriales</taxon>
        <taxon>Flavobacteriaceae</taxon>
        <taxon>Lutibacter</taxon>
    </lineage>
</organism>
<keyword evidence="3" id="KW-0808">Transferase</keyword>
<keyword evidence="4" id="KW-1185">Reference proteome</keyword>
<comment type="caution">
    <text evidence="3">The sequence shown here is derived from an EMBL/GenBank/DDBJ whole genome shotgun (WGS) entry which is preliminary data.</text>
</comment>
<feature type="transmembrane region" description="Helical" evidence="1">
    <location>
        <begin position="125"/>
        <end position="145"/>
    </location>
</feature>
<evidence type="ECO:0000256" key="1">
    <source>
        <dbReference type="SAM" id="Phobius"/>
    </source>
</evidence>
<dbReference type="InterPro" id="IPR050640">
    <property type="entry name" value="Bact_2-comp_sensor_kinase"/>
</dbReference>
<keyword evidence="1" id="KW-1133">Transmembrane helix</keyword>
<feature type="transmembrane region" description="Helical" evidence="1">
    <location>
        <begin position="83"/>
        <end position="105"/>
    </location>
</feature>
<sequence length="359" mass="42397">MSKILQKFNANSSKVKEITLRHHFIFWTLYFIFNTLRWGSYFDDYIYSLKTNLIGFPIHMTLCYLNIYVFMPKFIFKRKYLTYVILLILSLFIMLLAKFNLTYYLVSENVWPEGTEVISKLTFNYSVDMMIGELYVITFVTAIKVTMDWLKEHRRVADLEKAKLETELLFLRTQVSPHFFFNTLNNIYSLSLECSKKTPKVILKLSDLMRYFLYETKKNKQSLEKEILCIQNYLDIEKIRFDENLEVDMSISGDIKNKKIAPLLLLSFIENAFKHGANKNIGKIKITIDFTIDQDFLYFTISNPLPAKTNYKKQSKEIGGIGLENVKKRLALGYKKDEYNLNIEEKNNLFIVALKIKLK</sequence>
<dbReference type="EMBL" id="JBHTIC010000005">
    <property type="protein sequence ID" value="MFD0761136.1"/>
    <property type="molecule type" value="Genomic_DNA"/>
</dbReference>
<dbReference type="EC" id="2.7.13.3" evidence="3"/>
<name>A0ABW2Z5D1_9FLAO</name>
<dbReference type="PANTHER" id="PTHR34220">
    <property type="entry name" value="SENSOR HISTIDINE KINASE YPDA"/>
    <property type="match status" value="1"/>
</dbReference>
<dbReference type="RefSeq" id="WP_386781476.1">
    <property type="nucleotide sequence ID" value="NZ_JBHTIC010000005.1"/>
</dbReference>
<accession>A0ABW2Z5D1</accession>
<keyword evidence="1" id="KW-0472">Membrane</keyword>
<reference evidence="4" key="1">
    <citation type="journal article" date="2019" name="Int. J. Syst. Evol. Microbiol.">
        <title>The Global Catalogue of Microorganisms (GCM) 10K type strain sequencing project: providing services to taxonomists for standard genome sequencing and annotation.</title>
        <authorList>
            <consortium name="The Broad Institute Genomics Platform"/>
            <consortium name="The Broad Institute Genome Sequencing Center for Infectious Disease"/>
            <person name="Wu L."/>
            <person name="Ma J."/>
        </authorList>
    </citation>
    <scope>NUCLEOTIDE SEQUENCE [LARGE SCALE GENOMIC DNA]</scope>
    <source>
        <strain evidence="4">CCUG 60022</strain>
    </source>
</reference>
<dbReference type="InterPro" id="IPR036890">
    <property type="entry name" value="HATPase_C_sf"/>
</dbReference>
<gene>
    <name evidence="3" type="ORF">ACFQZW_03490</name>
</gene>
<protein>
    <submittedName>
        <fullName evidence="3">Sensor histidine kinase</fullName>
        <ecNumber evidence="3">2.7.13.3</ecNumber>
    </submittedName>
</protein>
<keyword evidence="3" id="KW-0418">Kinase</keyword>
<feature type="transmembrane region" description="Helical" evidence="1">
    <location>
        <begin position="20"/>
        <end position="41"/>
    </location>
</feature>
<dbReference type="GO" id="GO:0004673">
    <property type="term" value="F:protein histidine kinase activity"/>
    <property type="evidence" value="ECO:0007669"/>
    <property type="project" value="UniProtKB-EC"/>
</dbReference>
<feature type="domain" description="Signal transduction histidine kinase internal region" evidence="2">
    <location>
        <begin position="167"/>
        <end position="245"/>
    </location>
</feature>